<gene>
    <name evidence="8" type="ORF">BEMITA_LOCUS9437</name>
</gene>
<dbReference type="GO" id="GO:0006357">
    <property type="term" value="P:regulation of transcription by RNA polymerase II"/>
    <property type="evidence" value="ECO:0007669"/>
    <property type="project" value="TreeGrafter"/>
</dbReference>
<name>A0A9P0F755_BEMTA</name>
<keyword evidence="9" id="KW-1185">Reference proteome</keyword>
<evidence type="ECO:0008006" key="10">
    <source>
        <dbReference type="Google" id="ProtNLM"/>
    </source>
</evidence>
<evidence type="ECO:0000256" key="6">
    <source>
        <dbReference type="ARBA" id="ARBA00023242"/>
    </source>
</evidence>
<dbReference type="PANTHER" id="PTHR13581:SF5">
    <property type="entry name" value="MRG_MORF4L-BINDING PROTEIN"/>
    <property type="match status" value="1"/>
</dbReference>
<evidence type="ECO:0000256" key="7">
    <source>
        <dbReference type="SAM" id="MobiDB-lite"/>
    </source>
</evidence>
<protein>
    <recommendedName>
        <fullName evidence="10">MRG-binding protein</fullName>
    </recommendedName>
</protein>
<feature type="compositionally biased region" description="Basic and acidic residues" evidence="7">
    <location>
        <begin position="213"/>
        <end position="240"/>
    </location>
</feature>
<comment type="similarity">
    <text evidence="2">Belongs to the EAF7 family.</text>
</comment>
<keyword evidence="4" id="KW-0805">Transcription regulation</keyword>
<keyword evidence="3" id="KW-0156">Chromatin regulator</keyword>
<dbReference type="PANTHER" id="PTHR13581">
    <property type="entry name" value="MRG-BINDING PROTEIN"/>
    <property type="match status" value="1"/>
</dbReference>
<evidence type="ECO:0000256" key="2">
    <source>
        <dbReference type="ARBA" id="ARBA00007117"/>
    </source>
</evidence>
<dbReference type="GO" id="GO:0006325">
    <property type="term" value="P:chromatin organization"/>
    <property type="evidence" value="ECO:0007669"/>
    <property type="project" value="UniProtKB-KW"/>
</dbReference>
<sequence>MSDSEGSEFTWTPAYEVQLMFAMIGLKPVGINQHFHMARIQEKFSAAINRTVEPETIWKHLNTWYDMEKLDEMEPFPFPCEEEEFELPDDEFGELKEQVKKNGSRLERVENLRKPDEIKKEYVREEDTKDNTKEEDGGNKNKNKSDKKAPFRRVSKSDKNDSSGAEESKEKDEDKGSSGGRTRRSIKVEEPNKDDSNDSTKRNDLNSAKKPGNKKEVVSDVAKKKSGSDSVDLNKSDANLKRPASRTPVKTSKEPEKTPQKRVTRASFTPSEIESAKKKRKR</sequence>
<evidence type="ECO:0000256" key="5">
    <source>
        <dbReference type="ARBA" id="ARBA00023163"/>
    </source>
</evidence>
<keyword evidence="5" id="KW-0804">Transcription</keyword>
<dbReference type="Pfam" id="PF07904">
    <property type="entry name" value="Eaf7"/>
    <property type="match status" value="1"/>
</dbReference>
<comment type="subcellular location">
    <subcellularLocation>
        <location evidence="1">Nucleus</location>
    </subcellularLocation>
</comment>
<proteinExistence type="inferred from homology"/>
<dbReference type="GO" id="GO:0005634">
    <property type="term" value="C:nucleus"/>
    <property type="evidence" value="ECO:0007669"/>
    <property type="project" value="UniProtKB-SubCell"/>
</dbReference>
<dbReference type="Proteomes" id="UP001152759">
    <property type="component" value="Chromosome 5"/>
</dbReference>
<dbReference type="KEGG" id="btab:109039169"/>
<dbReference type="InterPro" id="IPR012423">
    <property type="entry name" value="Eaf7/MRGBP"/>
</dbReference>
<organism evidence="8 9">
    <name type="scientific">Bemisia tabaci</name>
    <name type="common">Sweetpotato whitefly</name>
    <name type="synonym">Aleurodes tabaci</name>
    <dbReference type="NCBI Taxonomy" id="7038"/>
    <lineage>
        <taxon>Eukaryota</taxon>
        <taxon>Metazoa</taxon>
        <taxon>Ecdysozoa</taxon>
        <taxon>Arthropoda</taxon>
        <taxon>Hexapoda</taxon>
        <taxon>Insecta</taxon>
        <taxon>Pterygota</taxon>
        <taxon>Neoptera</taxon>
        <taxon>Paraneoptera</taxon>
        <taxon>Hemiptera</taxon>
        <taxon>Sternorrhyncha</taxon>
        <taxon>Aleyrodoidea</taxon>
        <taxon>Aleyrodidae</taxon>
        <taxon>Aleyrodinae</taxon>
        <taxon>Bemisia</taxon>
    </lineage>
</organism>
<accession>A0A9P0F755</accession>
<evidence type="ECO:0000256" key="3">
    <source>
        <dbReference type="ARBA" id="ARBA00022853"/>
    </source>
</evidence>
<evidence type="ECO:0000313" key="9">
    <source>
        <dbReference type="Proteomes" id="UP001152759"/>
    </source>
</evidence>
<dbReference type="EMBL" id="OU963866">
    <property type="protein sequence ID" value="CAH0390741.1"/>
    <property type="molecule type" value="Genomic_DNA"/>
</dbReference>
<feature type="region of interest" description="Disordered" evidence="7">
    <location>
        <begin position="120"/>
        <end position="282"/>
    </location>
</feature>
<reference evidence="8" key="1">
    <citation type="submission" date="2021-12" db="EMBL/GenBank/DDBJ databases">
        <authorList>
            <person name="King R."/>
        </authorList>
    </citation>
    <scope>NUCLEOTIDE SEQUENCE</scope>
</reference>
<evidence type="ECO:0000313" key="8">
    <source>
        <dbReference type="EMBL" id="CAH0390741.1"/>
    </source>
</evidence>
<dbReference type="AlphaFoldDB" id="A0A9P0F755"/>
<evidence type="ECO:0000256" key="4">
    <source>
        <dbReference type="ARBA" id="ARBA00023015"/>
    </source>
</evidence>
<keyword evidence="6" id="KW-0539">Nucleus</keyword>
<feature type="compositionally biased region" description="Basic and acidic residues" evidence="7">
    <location>
        <begin position="120"/>
        <end position="176"/>
    </location>
</feature>
<evidence type="ECO:0000256" key="1">
    <source>
        <dbReference type="ARBA" id="ARBA00004123"/>
    </source>
</evidence>
<feature type="compositionally biased region" description="Basic and acidic residues" evidence="7">
    <location>
        <begin position="186"/>
        <end position="204"/>
    </location>
</feature>
<dbReference type="GO" id="GO:0035267">
    <property type="term" value="C:NuA4 histone acetyltransferase complex"/>
    <property type="evidence" value="ECO:0007669"/>
    <property type="project" value="TreeGrafter"/>
</dbReference>